<dbReference type="GO" id="GO:0000172">
    <property type="term" value="C:ribonuclease MRP complex"/>
    <property type="evidence" value="ECO:0007669"/>
    <property type="project" value="InterPro"/>
</dbReference>
<accession>A0A1Y1XVK0</accession>
<dbReference type="Gene3D" id="3.30.110.20">
    <property type="entry name" value="Alba-like domain"/>
    <property type="match status" value="1"/>
</dbReference>
<dbReference type="EMBL" id="MCFE01000422">
    <property type="protein sequence ID" value="ORX89792.1"/>
    <property type="molecule type" value="Genomic_DNA"/>
</dbReference>
<evidence type="ECO:0000256" key="2">
    <source>
        <dbReference type="ARBA" id="ARBA00022694"/>
    </source>
</evidence>
<evidence type="ECO:0000313" key="5">
    <source>
        <dbReference type="Proteomes" id="UP000193498"/>
    </source>
</evidence>
<comment type="caution">
    <text evidence="4">The sequence shown here is derived from an EMBL/GenBank/DDBJ whole genome shotgun (WGS) entry which is preliminary data.</text>
</comment>
<reference evidence="4 5" key="1">
    <citation type="submission" date="2016-07" db="EMBL/GenBank/DDBJ databases">
        <title>Pervasive Adenine N6-methylation of Active Genes in Fungi.</title>
        <authorList>
            <consortium name="DOE Joint Genome Institute"/>
            <person name="Mondo S.J."/>
            <person name="Dannebaum R.O."/>
            <person name="Kuo R.C."/>
            <person name="Labutti K."/>
            <person name="Haridas S."/>
            <person name="Kuo A."/>
            <person name="Salamov A."/>
            <person name="Ahrendt S.R."/>
            <person name="Lipzen A."/>
            <person name="Sullivan W."/>
            <person name="Andreopoulos W.B."/>
            <person name="Clum A."/>
            <person name="Lindquist E."/>
            <person name="Daum C."/>
            <person name="Ramamoorthy G.K."/>
            <person name="Gryganskyi A."/>
            <person name="Culley D."/>
            <person name="Magnuson J.K."/>
            <person name="James T.Y."/>
            <person name="O'Malley M.A."/>
            <person name="Stajich J.E."/>
            <person name="Spatafora J.W."/>
            <person name="Visel A."/>
            <person name="Grigoriev I.V."/>
        </authorList>
    </citation>
    <scope>NUCLEOTIDE SEQUENCE [LARGE SCALE GENOMIC DNA]</scope>
    <source>
        <strain evidence="4 5">CBS 931.73</strain>
    </source>
</reference>
<dbReference type="SUPFAM" id="SSF82704">
    <property type="entry name" value="AlbA-like"/>
    <property type="match status" value="1"/>
</dbReference>
<dbReference type="GO" id="GO:0001682">
    <property type="term" value="P:tRNA 5'-leader removal"/>
    <property type="evidence" value="ECO:0007669"/>
    <property type="project" value="InterPro"/>
</dbReference>
<dbReference type="AlphaFoldDB" id="A0A1Y1XVK0"/>
<name>A0A1Y1XVK0_9FUNG</name>
<proteinExistence type="predicted"/>
<gene>
    <name evidence="4" type="ORF">K493DRAFT_318450</name>
</gene>
<organism evidence="4 5">
    <name type="scientific">Basidiobolus meristosporus CBS 931.73</name>
    <dbReference type="NCBI Taxonomy" id="1314790"/>
    <lineage>
        <taxon>Eukaryota</taxon>
        <taxon>Fungi</taxon>
        <taxon>Fungi incertae sedis</taxon>
        <taxon>Zoopagomycota</taxon>
        <taxon>Entomophthoromycotina</taxon>
        <taxon>Basidiobolomycetes</taxon>
        <taxon>Basidiobolales</taxon>
        <taxon>Basidiobolaceae</taxon>
        <taxon>Basidiobolus</taxon>
    </lineage>
</organism>
<evidence type="ECO:0000313" key="4">
    <source>
        <dbReference type="EMBL" id="ORX89792.1"/>
    </source>
</evidence>
<dbReference type="GO" id="GO:0005655">
    <property type="term" value="C:nucleolar ribonuclease P complex"/>
    <property type="evidence" value="ECO:0007669"/>
    <property type="project" value="InterPro"/>
</dbReference>
<keyword evidence="3" id="KW-0539">Nucleus</keyword>
<keyword evidence="2" id="KW-0819">tRNA processing</keyword>
<dbReference type="GO" id="GO:0003676">
    <property type="term" value="F:nucleic acid binding"/>
    <property type="evidence" value="ECO:0007669"/>
    <property type="project" value="InterPro"/>
</dbReference>
<dbReference type="InParanoid" id="A0A1Y1XVK0"/>
<sequence length="64" mass="6896">MKLLLLEQKVPTVTIHGLGKAVGKAILLATTLQDVLHDQVTMDCTTSSVKLVDDLIPEDEVSLP</sequence>
<keyword evidence="5" id="KW-1185">Reference proteome</keyword>
<dbReference type="InterPro" id="IPR036882">
    <property type="entry name" value="Alba-like_dom_sf"/>
</dbReference>
<protein>
    <submittedName>
        <fullName evidence="4">Uncharacterized protein</fullName>
    </submittedName>
</protein>
<dbReference type="OrthoDB" id="416729at2759"/>
<dbReference type="InterPro" id="IPR014612">
    <property type="entry name" value="Pop7/Rpp20"/>
</dbReference>
<evidence type="ECO:0000256" key="1">
    <source>
        <dbReference type="ARBA" id="ARBA00004123"/>
    </source>
</evidence>
<dbReference type="Pfam" id="PF12328">
    <property type="entry name" value="Rpp20"/>
    <property type="match status" value="1"/>
</dbReference>
<evidence type="ECO:0000256" key="3">
    <source>
        <dbReference type="ARBA" id="ARBA00023242"/>
    </source>
</evidence>
<dbReference type="Proteomes" id="UP000193498">
    <property type="component" value="Unassembled WGS sequence"/>
</dbReference>
<comment type="subcellular location">
    <subcellularLocation>
        <location evidence="1">Nucleus</location>
    </subcellularLocation>
</comment>